<evidence type="ECO:0000313" key="3">
    <source>
        <dbReference type="Proteomes" id="UP001344906"/>
    </source>
</evidence>
<keyword evidence="2" id="KW-0378">Hydrolase</keyword>
<name>A0ABQ6FM75_9CHLR</name>
<dbReference type="RefSeq" id="WP_338247257.1">
    <property type="nucleotide sequence ID" value="NZ_BSRI01000001.1"/>
</dbReference>
<comment type="caution">
    <text evidence="2">The sequence shown here is derived from an EMBL/GenBank/DDBJ whole genome shotgun (WGS) entry which is preliminary data.</text>
</comment>
<sequence length="289" mass="32027">MLTQPVREEKIALDGVSLHCVQWGQQGTPVICIHGLTANAFCFQAFADYLAPSHRVCAYDLRGRGDSEKPAQGYSVPIHAADLAQLIDALQLERPVIIGHSLGALIALYFAAHYPEKLSKLVLIDAGAPYAWKTPEEAPDWLKNAVSRLGSSTPSYEEYIAHMKAASYLGSYWNEYMDLYFTHDVIQQADRSVISKVSLPGIIEESMNTHLARPDEQWGHVQTPTLLLRAGQKLLYENDQILSERAAHSICQGIASCQYSDFPNLNHYTIIFGVDPGPVEAIASFIQQN</sequence>
<organism evidence="2 3">
    <name type="scientific">Dictyobacter halimunensis</name>
    <dbReference type="NCBI Taxonomy" id="3026934"/>
    <lineage>
        <taxon>Bacteria</taxon>
        <taxon>Bacillati</taxon>
        <taxon>Chloroflexota</taxon>
        <taxon>Ktedonobacteria</taxon>
        <taxon>Ktedonobacterales</taxon>
        <taxon>Dictyobacteraceae</taxon>
        <taxon>Dictyobacter</taxon>
    </lineage>
</organism>
<dbReference type="SUPFAM" id="SSF53474">
    <property type="entry name" value="alpha/beta-Hydrolases"/>
    <property type="match status" value="1"/>
</dbReference>
<evidence type="ECO:0000259" key="1">
    <source>
        <dbReference type="Pfam" id="PF00561"/>
    </source>
</evidence>
<protein>
    <submittedName>
        <fullName evidence="2">Alpha/beta hydrolase</fullName>
    </submittedName>
</protein>
<reference evidence="2 3" key="1">
    <citation type="submission" date="2023-02" db="EMBL/GenBank/DDBJ databases">
        <title>Dictyobacter halimunensis sp. nov., a new member of the class Ktedonobacteria from forest soil in a geothermal area.</title>
        <authorList>
            <person name="Rachmania M.K."/>
            <person name="Ningsih F."/>
            <person name="Sakai Y."/>
            <person name="Yabe S."/>
            <person name="Yokota A."/>
            <person name="Sjamsuridzal W."/>
        </authorList>
    </citation>
    <scope>NUCLEOTIDE SEQUENCE [LARGE SCALE GENOMIC DNA]</scope>
    <source>
        <strain evidence="2 3">S3.2.2.5</strain>
    </source>
</reference>
<dbReference type="InterPro" id="IPR050266">
    <property type="entry name" value="AB_hydrolase_sf"/>
</dbReference>
<dbReference type="InterPro" id="IPR029058">
    <property type="entry name" value="AB_hydrolase_fold"/>
</dbReference>
<keyword evidence="3" id="KW-1185">Reference proteome</keyword>
<evidence type="ECO:0000313" key="2">
    <source>
        <dbReference type="EMBL" id="GLV53548.1"/>
    </source>
</evidence>
<dbReference type="GO" id="GO:0016787">
    <property type="term" value="F:hydrolase activity"/>
    <property type="evidence" value="ECO:0007669"/>
    <property type="project" value="UniProtKB-KW"/>
</dbReference>
<feature type="domain" description="AB hydrolase-1" evidence="1">
    <location>
        <begin position="29"/>
        <end position="272"/>
    </location>
</feature>
<dbReference type="EMBL" id="BSRI01000001">
    <property type="protein sequence ID" value="GLV53548.1"/>
    <property type="molecule type" value="Genomic_DNA"/>
</dbReference>
<dbReference type="PRINTS" id="PR00111">
    <property type="entry name" value="ABHYDROLASE"/>
</dbReference>
<dbReference type="Pfam" id="PF00561">
    <property type="entry name" value="Abhydrolase_1"/>
    <property type="match status" value="1"/>
</dbReference>
<dbReference type="Gene3D" id="3.40.50.1820">
    <property type="entry name" value="alpha/beta hydrolase"/>
    <property type="match status" value="1"/>
</dbReference>
<accession>A0ABQ6FM75</accession>
<dbReference type="Proteomes" id="UP001344906">
    <property type="component" value="Unassembled WGS sequence"/>
</dbReference>
<dbReference type="PANTHER" id="PTHR43798">
    <property type="entry name" value="MONOACYLGLYCEROL LIPASE"/>
    <property type="match status" value="1"/>
</dbReference>
<dbReference type="PANTHER" id="PTHR43798:SF33">
    <property type="entry name" value="HYDROLASE, PUTATIVE (AFU_ORTHOLOGUE AFUA_2G14860)-RELATED"/>
    <property type="match status" value="1"/>
</dbReference>
<proteinExistence type="predicted"/>
<dbReference type="InterPro" id="IPR000073">
    <property type="entry name" value="AB_hydrolase_1"/>
</dbReference>
<gene>
    <name evidence="2" type="ORF">KDH_04010</name>
</gene>